<reference evidence="1 2" key="1">
    <citation type="submission" date="2020-01" db="EMBL/GenBank/DDBJ databases">
        <title>Kibdelosporangium persica a novel Actinomycetes from a hot desert in Iran.</title>
        <authorList>
            <person name="Safaei N."/>
            <person name="Zaburannyi N."/>
            <person name="Mueller R."/>
            <person name="Wink J."/>
        </authorList>
    </citation>
    <scope>NUCLEOTIDE SEQUENCE [LARGE SCALE GENOMIC DNA]</scope>
    <source>
        <strain evidence="1 2">4NS15</strain>
    </source>
</reference>
<dbReference type="Gene3D" id="1.10.287.1080">
    <property type="entry name" value="MazG-like"/>
    <property type="match status" value="1"/>
</dbReference>
<name>A0ABX2F3J7_9PSEU</name>
<gene>
    <name evidence="1" type="ORF">GC106_31210</name>
</gene>
<protein>
    <submittedName>
        <fullName evidence="1">Phosphoribosyl-ATP pyrophosphohydrolase</fullName>
    </submittedName>
</protein>
<proteinExistence type="predicted"/>
<dbReference type="SUPFAM" id="SSF101386">
    <property type="entry name" value="all-alpha NTP pyrophosphatases"/>
    <property type="match status" value="1"/>
</dbReference>
<dbReference type="Proteomes" id="UP000763557">
    <property type="component" value="Unassembled WGS sequence"/>
</dbReference>
<organism evidence="1 2">
    <name type="scientific">Kibdelosporangium persicum</name>
    <dbReference type="NCBI Taxonomy" id="2698649"/>
    <lineage>
        <taxon>Bacteria</taxon>
        <taxon>Bacillati</taxon>
        <taxon>Actinomycetota</taxon>
        <taxon>Actinomycetes</taxon>
        <taxon>Pseudonocardiales</taxon>
        <taxon>Pseudonocardiaceae</taxon>
        <taxon>Kibdelosporangium</taxon>
    </lineage>
</organism>
<evidence type="ECO:0000313" key="2">
    <source>
        <dbReference type="Proteomes" id="UP000763557"/>
    </source>
</evidence>
<sequence length="159" mass="16802">MLDNPHPCADRSAGIGAPEQDIVATTRAVARWLDRHNGHSLHETQCRILKLSEEVGEVSRAWIGATGQNPRKGVTHSLADVADELSDVCLSSLVAMHSIGVDPVTVLARAATRIRARLAGAAGDPSDGLAGPHTAPCPVWTTPNRLVTEDTCQCRAGDD</sequence>
<accession>A0ABX2F3J7</accession>
<dbReference type="CDD" id="cd11533">
    <property type="entry name" value="NTP-PPase_Af0060_like"/>
    <property type="match status" value="1"/>
</dbReference>
<dbReference type="InterPro" id="IPR044548">
    <property type="entry name" value="AF0060_NTP-PPase_MazG-like"/>
</dbReference>
<comment type="caution">
    <text evidence="1">The sequence shown here is derived from an EMBL/GenBank/DDBJ whole genome shotgun (WGS) entry which is preliminary data.</text>
</comment>
<keyword evidence="2" id="KW-1185">Reference proteome</keyword>
<evidence type="ECO:0000313" key="1">
    <source>
        <dbReference type="EMBL" id="NRN65905.1"/>
    </source>
</evidence>
<dbReference type="EMBL" id="JAAATY010000008">
    <property type="protein sequence ID" value="NRN65905.1"/>
    <property type="molecule type" value="Genomic_DNA"/>
</dbReference>